<dbReference type="OrthoDB" id="9807574at2"/>
<dbReference type="AlphaFoldDB" id="A0A979G8P5"/>
<proteinExistence type="predicted"/>
<dbReference type="InterPro" id="IPR011250">
    <property type="entry name" value="OMP/PagP_B-barrel"/>
</dbReference>
<protein>
    <submittedName>
        <fullName evidence="2">OmpW family protein</fullName>
    </submittedName>
</protein>
<dbReference type="EMBL" id="CP001699">
    <property type="protein sequence ID" value="ACU62815.1"/>
    <property type="molecule type" value="Genomic_DNA"/>
</dbReference>
<evidence type="ECO:0000256" key="1">
    <source>
        <dbReference type="SAM" id="SignalP"/>
    </source>
</evidence>
<evidence type="ECO:0000313" key="3">
    <source>
        <dbReference type="Proteomes" id="UP000002215"/>
    </source>
</evidence>
<organism evidence="2 3">
    <name type="scientific">Chitinophaga pinensis (strain ATCC 43595 / DSM 2588 / LMG 13176 / NBRC 15968 / NCIMB 11800 / UQM 2034)</name>
    <dbReference type="NCBI Taxonomy" id="485918"/>
    <lineage>
        <taxon>Bacteria</taxon>
        <taxon>Pseudomonadati</taxon>
        <taxon>Bacteroidota</taxon>
        <taxon>Chitinophagia</taxon>
        <taxon>Chitinophagales</taxon>
        <taxon>Chitinophagaceae</taxon>
        <taxon>Chitinophaga</taxon>
    </lineage>
</organism>
<dbReference type="Proteomes" id="UP000002215">
    <property type="component" value="Chromosome"/>
</dbReference>
<dbReference type="GO" id="GO:0055085">
    <property type="term" value="P:transmembrane transport"/>
    <property type="evidence" value="ECO:0007669"/>
    <property type="project" value="TreeGrafter"/>
</dbReference>
<dbReference type="Pfam" id="PF03922">
    <property type="entry name" value="OmpW"/>
    <property type="match status" value="1"/>
</dbReference>
<dbReference type="RefSeq" id="WP_012792983.1">
    <property type="nucleotide sequence ID" value="NC_013132.1"/>
</dbReference>
<dbReference type="PANTHER" id="PTHR36920">
    <property type="match status" value="1"/>
</dbReference>
<name>A0A979G8P5_CHIPD</name>
<sequence length="211" mass="22787">MKKLLLLNVLCCLSVLGMAQQKGEWRARIRATAVIPEAGADITTVGGSADISTTVIPELDFTYFLFNRVSANLILGTTKHKVTATGTALGEVDLGKVWLLPPTLTFLYHQPLGKGILPYAGAGINYTIFYGKKTGPAIADISYKNNFGFATQLGVDIDITKKWFINVDAKKIWLKTENTVTTVPEVAGGATVHADTKINPWLLSIGIGCKF</sequence>
<keyword evidence="1" id="KW-0732">Signal</keyword>
<reference evidence="2 3" key="2">
    <citation type="journal article" date="2010" name="Stand. Genomic Sci.">
        <title>Complete genome sequence of Chitinophaga pinensis type strain (UQM 2034).</title>
        <authorList>
            <person name="Glavina Del Rio T."/>
            <person name="Abt B."/>
            <person name="Spring S."/>
            <person name="Lapidus A."/>
            <person name="Nolan M."/>
            <person name="Tice H."/>
            <person name="Copeland A."/>
            <person name="Cheng J.F."/>
            <person name="Chen F."/>
            <person name="Bruce D."/>
            <person name="Goodwin L."/>
            <person name="Pitluck S."/>
            <person name="Ivanova N."/>
            <person name="Mavromatis K."/>
            <person name="Mikhailova N."/>
            <person name="Pati A."/>
            <person name="Chen A."/>
            <person name="Palaniappan K."/>
            <person name="Land M."/>
            <person name="Hauser L."/>
            <person name="Chang Y.J."/>
            <person name="Jeffries C.D."/>
            <person name="Chain P."/>
            <person name="Saunders E."/>
            <person name="Detter J.C."/>
            <person name="Brettin T."/>
            <person name="Rohde M."/>
            <person name="Goker M."/>
            <person name="Bristow J."/>
            <person name="Eisen J.A."/>
            <person name="Markowitz V."/>
            <person name="Hugenholtz P."/>
            <person name="Kyrpides N.C."/>
            <person name="Klenk H.P."/>
            <person name="Lucas S."/>
        </authorList>
    </citation>
    <scope>NUCLEOTIDE SEQUENCE [LARGE SCALE GENOMIC DNA]</scope>
    <source>
        <strain evidence="3">ATCC 43595 / DSM 2588 / LMG 13176 / NBRC 15968 / NCIMB 11800 / UQM 2034</strain>
    </source>
</reference>
<accession>A0A979G8P5</accession>
<gene>
    <name evidence="2" type="ordered locus">Cpin_5385</name>
</gene>
<dbReference type="PANTHER" id="PTHR36920:SF1">
    <property type="entry name" value="OUTER MEMBRANE PROTEIN W"/>
    <property type="match status" value="1"/>
</dbReference>
<dbReference type="KEGG" id="cpi:Cpin_5385"/>
<reference evidence="3" key="1">
    <citation type="submission" date="2009-08" db="EMBL/GenBank/DDBJ databases">
        <title>The complete genome of Chitinophaga pinensis DSM 2588.</title>
        <authorList>
            <consortium name="US DOE Joint Genome Institute (JGI-PGF)"/>
            <person name="Lucas S."/>
            <person name="Copeland A."/>
            <person name="Lapidus A."/>
            <person name="Glavina del Rio T."/>
            <person name="Dalin E."/>
            <person name="Tice H."/>
            <person name="Bruce D."/>
            <person name="Goodwin L."/>
            <person name="Pitluck S."/>
            <person name="Kyrpides N."/>
            <person name="Mavromatis K."/>
            <person name="Ivanova N."/>
            <person name="Mikhailova N."/>
            <person name="Sims D."/>
            <person name="Meinche L."/>
            <person name="Brettin T."/>
            <person name="Detter J.C."/>
            <person name="Han C."/>
            <person name="Larimer F."/>
            <person name="Land M."/>
            <person name="Hauser L."/>
            <person name="Markowitz V."/>
            <person name="Cheng J.-F."/>
            <person name="Hugenholtz P."/>
            <person name="Woyke T."/>
            <person name="Wu D."/>
            <person name="Spring S."/>
            <person name="Klenk H.-P."/>
            <person name="Eisen J.A."/>
        </authorList>
    </citation>
    <scope>NUCLEOTIDE SEQUENCE [LARGE SCALE GENOMIC DNA]</scope>
    <source>
        <strain evidence="3">ATCC 43595 / DSM 2588 / LMG 13176 / NBRC 15968 / NCIMB 11800 / UQM 2034</strain>
    </source>
</reference>
<feature type="chain" id="PRO_5037930794" evidence="1">
    <location>
        <begin position="20"/>
        <end position="211"/>
    </location>
</feature>
<dbReference type="SUPFAM" id="SSF56925">
    <property type="entry name" value="OMPA-like"/>
    <property type="match status" value="1"/>
</dbReference>
<feature type="signal peptide" evidence="1">
    <location>
        <begin position="1"/>
        <end position="19"/>
    </location>
</feature>
<evidence type="ECO:0000313" key="2">
    <source>
        <dbReference type="EMBL" id="ACU62815.1"/>
    </source>
</evidence>
<dbReference type="Gene3D" id="2.40.160.20">
    <property type="match status" value="1"/>
</dbReference>
<dbReference type="GO" id="GO:0019867">
    <property type="term" value="C:outer membrane"/>
    <property type="evidence" value="ECO:0007669"/>
    <property type="project" value="InterPro"/>
</dbReference>
<dbReference type="InterPro" id="IPR005618">
    <property type="entry name" value="OMPW"/>
</dbReference>